<evidence type="ECO:0000313" key="5">
    <source>
        <dbReference type="EMBL" id="RKF14308.1"/>
    </source>
</evidence>
<dbReference type="PROSITE" id="PS50893">
    <property type="entry name" value="ABC_TRANSPORTER_2"/>
    <property type="match status" value="1"/>
</dbReference>
<dbReference type="Gene3D" id="3.40.50.300">
    <property type="entry name" value="P-loop containing nucleotide triphosphate hydrolases"/>
    <property type="match status" value="2"/>
</dbReference>
<dbReference type="GO" id="GO:0042626">
    <property type="term" value="F:ATPase-coupled transmembrane transporter activity"/>
    <property type="evidence" value="ECO:0007669"/>
    <property type="project" value="TreeGrafter"/>
</dbReference>
<evidence type="ECO:0000256" key="2">
    <source>
        <dbReference type="ARBA" id="ARBA00022741"/>
    </source>
</evidence>
<dbReference type="RefSeq" id="WP_120356119.1">
    <property type="nucleotide sequence ID" value="NZ_RAQO01000009.1"/>
</dbReference>
<keyword evidence="3 5" id="KW-0067">ATP-binding</keyword>
<dbReference type="GO" id="GO:0043190">
    <property type="term" value="C:ATP-binding cassette (ABC) transporter complex"/>
    <property type="evidence" value="ECO:0007669"/>
    <property type="project" value="TreeGrafter"/>
</dbReference>
<gene>
    <name evidence="5" type="ORF">DBZ36_16735</name>
</gene>
<reference evidence="5 6" key="1">
    <citation type="submission" date="2018-09" db="EMBL/GenBank/DDBJ databases">
        <authorList>
            <person name="Wang Z."/>
        </authorList>
    </citation>
    <scope>NUCLEOTIDE SEQUENCE [LARGE SCALE GENOMIC DNA]</scope>
    <source>
        <strain evidence="5 6">ALS 81</strain>
    </source>
</reference>
<comment type="caution">
    <text evidence="5">The sequence shown here is derived from an EMBL/GenBank/DDBJ whole genome shotgun (WGS) entry which is preliminary data.</text>
</comment>
<dbReference type="Pfam" id="PF00005">
    <property type="entry name" value="ABC_tran"/>
    <property type="match status" value="2"/>
</dbReference>
<dbReference type="InterPro" id="IPR003439">
    <property type="entry name" value="ABC_transporter-like_ATP-bd"/>
</dbReference>
<protein>
    <submittedName>
        <fullName evidence="5">ATP-binding cassette domain-containing protein</fullName>
    </submittedName>
</protein>
<evidence type="ECO:0000259" key="4">
    <source>
        <dbReference type="PROSITE" id="PS50893"/>
    </source>
</evidence>
<dbReference type="GO" id="GO:0005524">
    <property type="term" value="F:ATP binding"/>
    <property type="evidence" value="ECO:0007669"/>
    <property type="project" value="UniProtKB-KW"/>
</dbReference>
<dbReference type="SUPFAM" id="SSF52540">
    <property type="entry name" value="P-loop containing nucleoside triphosphate hydrolases"/>
    <property type="match status" value="2"/>
</dbReference>
<keyword evidence="6" id="KW-1185">Reference proteome</keyword>
<dbReference type="SMART" id="SM00382">
    <property type="entry name" value="AAA"/>
    <property type="match status" value="1"/>
</dbReference>
<dbReference type="AlphaFoldDB" id="A0A420E7B2"/>
<dbReference type="InterPro" id="IPR027417">
    <property type="entry name" value="P-loop_NTPase"/>
</dbReference>
<evidence type="ECO:0000313" key="6">
    <source>
        <dbReference type="Proteomes" id="UP000286482"/>
    </source>
</evidence>
<feature type="domain" description="ABC transporter" evidence="4">
    <location>
        <begin position="254"/>
        <end position="487"/>
    </location>
</feature>
<keyword evidence="2" id="KW-0547">Nucleotide-binding</keyword>
<dbReference type="OrthoDB" id="9805029at2"/>
<accession>A0A420E7B2</accession>
<dbReference type="InterPro" id="IPR003593">
    <property type="entry name" value="AAA+_ATPase"/>
</dbReference>
<dbReference type="Proteomes" id="UP000286482">
    <property type="component" value="Unassembled WGS sequence"/>
</dbReference>
<dbReference type="EMBL" id="RAQO01000009">
    <property type="protein sequence ID" value="RKF14308.1"/>
    <property type="molecule type" value="Genomic_DNA"/>
</dbReference>
<dbReference type="InterPro" id="IPR050095">
    <property type="entry name" value="ECF_ABC_transporter_ATP-bd"/>
</dbReference>
<sequence length="487" mass="54894">MGLVFKNFVVQHPPHQISIKDWSLEDEQSWFLFCSQGLNLELLWQAILDASNNQLVGLEGVPQRVALVSLSEQQRLLEIELAKEDTDFTNEVDPGTSVEKLVAQHLFSSQELEPLLHQLDLVSLRSSGFRQLSTGETRRLMLALALAKQPQLLLLDDPFAGLDIEHQGQLRDIISGLSGDIQILMSSSREQDICEGINWVSEFSTTSLTRCLSKAMWLSDPLRQQLANIAQAGATKVLQLFKHAPHNYPAEVLFALRDGKVSYQGELLFKDVNWTINSGEHWQIRGPNGCGKSTLLQFISGDHPQCYCNDIEVLGYKRGHGESIWQVKQGLAIVSSALHLAYRVNIKAFEVVLSGLFDSIGLYQKYGEKERHLAHKWMGLFAMSDFTNTPFRELTYGQQRVLLILRALIKRPKLLLLDEPCQGLDYLNRELVLAALELIGQQKSCQLVYVSHYAQDRLGCVDKLLDFEMTSSGHYEAHLSDLKVPSL</sequence>
<dbReference type="GO" id="GO:0016887">
    <property type="term" value="F:ATP hydrolysis activity"/>
    <property type="evidence" value="ECO:0007669"/>
    <property type="project" value="InterPro"/>
</dbReference>
<dbReference type="CDD" id="cd00267">
    <property type="entry name" value="ABC_ATPase"/>
    <property type="match status" value="1"/>
</dbReference>
<proteinExistence type="predicted"/>
<name>A0A420E7B2_9ALTE</name>
<evidence type="ECO:0000256" key="3">
    <source>
        <dbReference type="ARBA" id="ARBA00022840"/>
    </source>
</evidence>
<organism evidence="5 6">
    <name type="scientific">Alginatibacterium sediminis</name>
    <dbReference type="NCBI Taxonomy" id="2164068"/>
    <lineage>
        <taxon>Bacteria</taxon>
        <taxon>Pseudomonadati</taxon>
        <taxon>Pseudomonadota</taxon>
        <taxon>Gammaproteobacteria</taxon>
        <taxon>Alteromonadales</taxon>
        <taxon>Alteromonadaceae</taxon>
        <taxon>Alginatibacterium</taxon>
    </lineage>
</organism>
<keyword evidence="1" id="KW-0813">Transport</keyword>
<evidence type="ECO:0000256" key="1">
    <source>
        <dbReference type="ARBA" id="ARBA00022448"/>
    </source>
</evidence>
<dbReference type="PANTHER" id="PTHR43553:SF3">
    <property type="entry name" value="ABC TRANSPORTER ATP-BINDING PROTEIN MODF"/>
    <property type="match status" value="1"/>
</dbReference>
<dbReference type="PANTHER" id="PTHR43553">
    <property type="entry name" value="HEAVY METAL TRANSPORTER"/>
    <property type="match status" value="1"/>
</dbReference>